<evidence type="ECO:0000256" key="2">
    <source>
        <dbReference type="RuleBase" id="RU003616"/>
    </source>
</evidence>
<dbReference type="PROSITE" id="PS01031">
    <property type="entry name" value="SHSP"/>
    <property type="match status" value="1"/>
</dbReference>
<dbReference type="EMBL" id="MHIA01000006">
    <property type="protein sequence ID" value="OGY42788.1"/>
    <property type="molecule type" value="Genomic_DNA"/>
</dbReference>
<dbReference type="CDD" id="cd06464">
    <property type="entry name" value="ACD_sHsps-like"/>
    <property type="match status" value="1"/>
</dbReference>
<name>A0A1G1XRY1_9BACT</name>
<dbReference type="Gene3D" id="2.60.40.790">
    <property type="match status" value="1"/>
</dbReference>
<accession>A0A1G1XRY1</accession>
<evidence type="ECO:0000313" key="5">
    <source>
        <dbReference type="Proteomes" id="UP000176260"/>
    </source>
</evidence>
<sequence length="159" mass="18224">MDDQIPAFFTSFDELKENLENGHKEGQSLLNLANKSLKSHDREDWFTEDYEGQLAVDVYQSGNDLIVKSTIAGLQPEDLEIYINNDLLTIRGKRESEIEESKTDYFYKECYWGGFSRSIILPCEVQIDRVEATFKNGILKIVLPIALKARAINVKVTEE</sequence>
<evidence type="ECO:0000259" key="3">
    <source>
        <dbReference type="PROSITE" id="PS01031"/>
    </source>
</evidence>
<feature type="domain" description="SHSP" evidence="3">
    <location>
        <begin position="47"/>
        <end position="159"/>
    </location>
</feature>
<dbReference type="InterPro" id="IPR002068">
    <property type="entry name" value="A-crystallin/Hsp20_dom"/>
</dbReference>
<dbReference type="Proteomes" id="UP000176260">
    <property type="component" value="Unassembled WGS sequence"/>
</dbReference>
<evidence type="ECO:0000256" key="1">
    <source>
        <dbReference type="PROSITE-ProRule" id="PRU00285"/>
    </source>
</evidence>
<organism evidence="4 5">
    <name type="scientific">Candidatus Buchananbacteria bacterium RBG_13_39_9</name>
    <dbReference type="NCBI Taxonomy" id="1797531"/>
    <lineage>
        <taxon>Bacteria</taxon>
        <taxon>Candidatus Buchananiibacteriota</taxon>
    </lineage>
</organism>
<dbReference type="Pfam" id="PF00011">
    <property type="entry name" value="HSP20"/>
    <property type="match status" value="1"/>
</dbReference>
<dbReference type="SUPFAM" id="SSF49764">
    <property type="entry name" value="HSP20-like chaperones"/>
    <property type="match status" value="1"/>
</dbReference>
<comment type="caution">
    <text evidence="4">The sequence shown here is derived from an EMBL/GenBank/DDBJ whole genome shotgun (WGS) entry which is preliminary data.</text>
</comment>
<dbReference type="InterPro" id="IPR008978">
    <property type="entry name" value="HSP20-like_chaperone"/>
</dbReference>
<dbReference type="PANTHER" id="PTHR11527">
    <property type="entry name" value="HEAT-SHOCK PROTEIN 20 FAMILY MEMBER"/>
    <property type="match status" value="1"/>
</dbReference>
<reference evidence="4 5" key="1">
    <citation type="journal article" date="2016" name="Nat. Commun.">
        <title>Thousands of microbial genomes shed light on interconnected biogeochemical processes in an aquifer system.</title>
        <authorList>
            <person name="Anantharaman K."/>
            <person name="Brown C.T."/>
            <person name="Hug L.A."/>
            <person name="Sharon I."/>
            <person name="Castelle C.J."/>
            <person name="Probst A.J."/>
            <person name="Thomas B.C."/>
            <person name="Singh A."/>
            <person name="Wilkins M.J."/>
            <person name="Karaoz U."/>
            <person name="Brodie E.L."/>
            <person name="Williams K.H."/>
            <person name="Hubbard S.S."/>
            <person name="Banfield J.F."/>
        </authorList>
    </citation>
    <scope>NUCLEOTIDE SEQUENCE [LARGE SCALE GENOMIC DNA]</scope>
</reference>
<dbReference type="AlphaFoldDB" id="A0A1G1XRY1"/>
<dbReference type="InterPro" id="IPR031107">
    <property type="entry name" value="Small_HSP"/>
</dbReference>
<comment type="similarity">
    <text evidence="1 2">Belongs to the small heat shock protein (HSP20) family.</text>
</comment>
<evidence type="ECO:0000313" key="4">
    <source>
        <dbReference type="EMBL" id="OGY42788.1"/>
    </source>
</evidence>
<protein>
    <recommendedName>
        <fullName evidence="3">SHSP domain-containing protein</fullName>
    </recommendedName>
</protein>
<proteinExistence type="inferred from homology"/>
<gene>
    <name evidence="4" type="ORF">A2Y67_03595</name>
</gene>